<dbReference type="AlphaFoldDB" id="A0A0A8XSY5"/>
<accession>A0A0A8XSY5</accession>
<dbReference type="EMBL" id="GBRH01282017">
    <property type="protein sequence ID" value="JAD15878.1"/>
    <property type="molecule type" value="Transcribed_RNA"/>
</dbReference>
<protein>
    <submittedName>
        <fullName evidence="2">RECQI1</fullName>
    </submittedName>
</protein>
<reference evidence="2" key="2">
    <citation type="journal article" date="2015" name="Data Brief">
        <title>Shoot transcriptome of the giant reed, Arundo donax.</title>
        <authorList>
            <person name="Barrero R.A."/>
            <person name="Guerrero F.D."/>
            <person name="Moolhuijzen P."/>
            <person name="Goolsby J.A."/>
            <person name="Tidwell J."/>
            <person name="Bellgard S.E."/>
            <person name="Bellgard M.I."/>
        </authorList>
    </citation>
    <scope>NUCLEOTIDE SEQUENCE</scope>
    <source>
        <tissue evidence="2">Shoot tissue taken approximately 20 cm above the soil surface</tissue>
    </source>
</reference>
<proteinExistence type="predicted"/>
<evidence type="ECO:0000256" key="1">
    <source>
        <dbReference type="SAM" id="MobiDB-lite"/>
    </source>
</evidence>
<evidence type="ECO:0000313" key="2">
    <source>
        <dbReference type="EMBL" id="JAD15878.1"/>
    </source>
</evidence>
<organism evidence="2">
    <name type="scientific">Arundo donax</name>
    <name type="common">Giant reed</name>
    <name type="synonym">Donax arundinaceus</name>
    <dbReference type="NCBI Taxonomy" id="35708"/>
    <lineage>
        <taxon>Eukaryota</taxon>
        <taxon>Viridiplantae</taxon>
        <taxon>Streptophyta</taxon>
        <taxon>Embryophyta</taxon>
        <taxon>Tracheophyta</taxon>
        <taxon>Spermatophyta</taxon>
        <taxon>Magnoliopsida</taxon>
        <taxon>Liliopsida</taxon>
        <taxon>Poales</taxon>
        <taxon>Poaceae</taxon>
        <taxon>PACMAD clade</taxon>
        <taxon>Arundinoideae</taxon>
        <taxon>Arundineae</taxon>
        <taxon>Arundo</taxon>
    </lineage>
</organism>
<feature type="compositionally biased region" description="Polar residues" evidence="1">
    <location>
        <begin position="150"/>
        <end position="172"/>
    </location>
</feature>
<name>A0A0A8XSY5_ARUDO</name>
<feature type="region of interest" description="Disordered" evidence="1">
    <location>
        <begin position="78"/>
        <end position="172"/>
    </location>
</feature>
<sequence length="172" mass="18810">MDRLLDLAVGCGFDRDLTAACLARLVEIYGEDGWHWITVENCGDDFISALADATQATEDWDDLNVIESEASDNLNGMVINGSIDDKGGVATNSPSFAKADSFTSKKREADSPTSKKRKANSSGESTRDNIFTYDSDLETLDEMDNHHTKSSSVQRTQSRNSELQSRSSTVSD</sequence>
<reference evidence="2" key="1">
    <citation type="submission" date="2014-09" db="EMBL/GenBank/DDBJ databases">
        <authorList>
            <person name="Magalhaes I.L.F."/>
            <person name="Oliveira U."/>
            <person name="Santos F.R."/>
            <person name="Vidigal T.H.D.A."/>
            <person name="Brescovit A.D."/>
            <person name="Santos A.J."/>
        </authorList>
    </citation>
    <scope>NUCLEOTIDE SEQUENCE</scope>
    <source>
        <tissue evidence="2">Shoot tissue taken approximately 20 cm above the soil surface</tissue>
    </source>
</reference>